<feature type="compositionally biased region" description="Polar residues" evidence="1">
    <location>
        <begin position="561"/>
        <end position="572"/>
    </location>
</feature>
<evidence type="ECO:0000256" key="3">
    <source>
        <dbReference type="SAM" id="SignalP"/>
    </source>
</evidence>
<protein>
    <submittedName>
        <fullName evidence="5">Fimbrial isopeptide formation D2 domain-containing protein</fullName>
    </submittedName>
</protein>
<dbReference type="NCBIfam" id="TIGR04226">
    <property type="entry name" value="RrgB_K2N_iso_D2"/>
    <property type="match status" value="3"/>
</dbReference>
<feature type="compositionally biased region" description="Low complexity" evidence="1">
    <location>
        <begin position="762"/>
        <end position="777"/>
    </location>
</feature>
<feature type="transmembrane region" description="Helical" evidence="2">
    <location>
        <begin position="801"/>
        <end position="825"/>
    </location>
</feature>
<proteinExistence type="predicted"/>
<keyword evidence="2" id="KW-0472">Membrane</keyword>
<feature type="compositionally biased region" description="Basic and acidic residues" evidence="1">
    <location>
        <begin position="546"/>
        <end position="555"/>
    </location>
</feature>
<evidence type="ECO:0000259" key="4">
    <source>
        <dbReference type="Pfam" id="PF20623"/>
    </source>
</evidence>
<keyword evidence="2" id="KW-0812">Transmembrane</keyword>
<organism evidence="5 6">
    <name type="scientific">Lactobacillus bombicola</name>
    <dbReference type="NCBI Taxonomy" id="1505723"/>
    <lineage>
        <taxon>Bacteria</taxon>
        <taxon>Bacillati</taxon>
        <taxon>Bacillota</taxon>
        <taxon>Bacilli</taxon>
        <taxon>Lactobacillales</taxon>
        <taxon>Lactobacillaceae</taxon>
        <taxon>Lactobacillus</taxon>
    </lineage>
</organism>
<feature type="region of interest" description="Disordered" evidence="1">
    <location>
        <begin position="479"/>
        <end position="512"/>
    </location>
</feature>
<feature type="region of interest" description="Disordered" evidence="1">
    <location>
        <begin position="731"/>
        <end position="791"/>
    </location>
</feature>
<dbReference type="RefSeq" id="WP_090094129.1">
    <property type="nucleotide sequence ID" value="NZ_CBCRVU010000006.1"/>
</dbReference>
<dbReference type="InterPro" id="IPR026466">
    <property type="entry name" value="Fim_isopep_form_D2_dom"/>
</dbReference>
<dbReference type="Proteomes" id="UP000199599">
    <property type="component" value="Unassembled WGS sequence"/>
</dbReference>
<keyword evidence="2" id="KW-1133">Transmembrane helix</keyword>
<name>A0A1I1TU48_9LACO</name>
<evidence type="ECO:0000256" key="1">
    <source>
        <dbReference type="SAM" id="MobiDB-lite"/>
    </source>
</evidence>
<dbReference type="Pfam" id="PF20623">
    <property type="entry name" value="Sgo0707_N2"/>
    <property type="match status" value="1"/>
</dbReference>
<dbReference type="STRING" id="1505723.SAMN04487792_1615"/>
<reference evidence="6" key="1">
    <citation type="submission" date="2016-10" db="EMBL/GenBank/DDBJ databases">
        <authorList>
            <person name="Varghese N."/>
            <person name="Submissions S."/>
        </authorList>
    </citation>
    <scope>NUCLEOTIDE SEQUENCE [LARGE SCALE GENOMIC DNA]</scope>
    <source>
        <strain evidence="6">R-53102</strain>
    </source>
</reference>
<evidence type="ECO:0000313" key="5">
    <source>
        <dbReference type="EMBL" id="SFD62059.1"/>
    </source>
</evidence>
<feature type="region of interest" description="Disordered" evidence="1">
    <location>
        <begin position="524"/>
        <end position="572"/>
    </location>
</feature>
<dbReference type="Gene3D" id="2.60.40.740">
    <property type="match status" value="4"/>
</dbReference>
<gene>
    <name evidence="5" type="ORF">SAMN04487792_1615</name>
</gene>
<accession>A0A1I1TU48</accession>
<keyword evidence="3" id="KW-0732">Signal</keyword>
<sequence>MRRLSKKQLKKLAVGLGVGLSITGAGAGIYSQSKNTLTVPNKAMAAEQVKLGTDGIFEKGKDISFDVDYQVSADSNMDKLELFDKLEPCYIYSKATLYDDKGNDVTDQGTLDFDKATNRISWLAKAGTADKWFARKMKMRIVVKLDENADLSKYLDKNTNQYNIPNVAHMQVNDKDIASNKVEVHTPNDKEPTIFKSVEDKNGKYVDTAKYQIGDEIHYRAQYFIPKNGKDISNVEFSDDLEDVLDFKDVKVTDDKGNDITKNSGDLKVDNEKESFAWQPTKDYLSKMPDHSFIVDITAKIKPNADLSKYLDKASEQYKIPNVAHMSYNNKDIPSNRVDVVTPPPDKKNTVVKSVAGLSGNYHEDKDNVEIGKDFTYKVKYTPAQGKTLKNVEFSDDLEDVLDIQKVVVKNPDGKDVTDSDGKIKIDNEKESFVWQPNDNVVADMGGKTFTVEITAKIKPNADLQKYLKNNTIEIPNTAHMRDSGEDTASNTPIVTPKTTEPTAKKGIVRDPSNWTKYFGNKTMTSASQETETSDKVSKAIEGNADDPKIKEAKSKVKQNADGSYQKANSSVSDKEFKDALDVLSRPYKAANPVKVNEQGSEPSTKVPTSADDLKAIINTTTVDNNKAARGDAVYYLLTYDTGNNFDIKSLIVSDDLQDVLDFKNVVILDADGTNITNDGNLVINDTDESWTWTAKEPAKYSGKKLYAAVAANIKLNADLSSYSDHKIPNVGHLQINGKDTPTNEVKTELNGPSNPKDDPRNPASPNNPNNPNSPNSILHGDGSKNGLTGKNGLLPRTGHFVLSHVGLIISSLLAVASGVAYYLYKKNKGVKSKVKNIFKK</sequence>
<evidence type="ECO:0000313" key="6">
    <source>
        <dbReference type="Proteomes" id="UP000199599"/>
    </source>
</evidence>
<feature type="signal peptide" evidence="3">
    <location>
        <begin position="1"/>
        <end position="27"/>
    </location>
</feature>
<dbReference type="EMBL" id="FOMN01000013">
    <property type="protein sequence ID" value="SFD62059.1"/>
    <property type="molecule type" value="Genomic_DNA"/>
</dbReference>
<dbReference type="InterPro" id="IPR046473">
    <property type="entry name" value="Sgo0707-like_N2"/>
</dbReference>
<feature type="chain" id="PRO_5039273316" evidence="3">
    <location>
        <begin position="28"/>
        <end position="841"/>
    </location>
</feature>
<feature type="domain" description="Sgo0707-like N2" evidence="4">
    <location>
        <begin position="206"/>
        <end position="339"/>
    </location>
</feature>
<dbReference type="AlphaFoldDB" id="A0A1I1TU48"/>
<feature type="compositionally biased region" description="Polar residues" evidence="1">
    <location>
        <begin position="487"/>
        <end position="502"/>
    </location>
</feature>
<evidence type="ECO:0000256" key="2">
    <source>
        <dbReference type="SAM" id="Phobius"/>
    </source>
</evidence>